<evidence type="ECO:0000313" key="4">
    <source>
        <dbReference type="Proteomes" id="UP000003856"/>
    </source>
</evidence>
<gene>
    <name evidence="3" type="ORF">AcdelDRAFT_0718</name>
</gene>
<evidence type="ECO:0000256" key="1">
    <source>
        <dbReference type="SAM" id="MobiDB-lite"/>
    </source>
</evidence>
<reference evidence="3 4" key="1">
    <citation type="submission" date="2009-05" db="EMBL/GenBank/DDBJ databases">
        <title>The draft genome of Acidovorax delafieldii 2AN.</title>
        <authorList>
            <consortium name="US DOE Joint Genome Institute (JGI-PGF)"/>
            <person name="Lucas S."/>
            <person name="Copeland A."/>
            <person name="Lapidus A."/>
            <person name="Glavina del Rio T."/>
            <person name="Tice H."/>
            <person name="Bruce D."/>
            <person name="Goodwin L."/>
            <person name="Pitluck S."/>
            <person name="Larimer F."/>
            <person name="Land M.L."/>
            <person name="Hauser L."/>
            <person name="Shelobolina E.S."/>
            <person name="Picardal F."/>
            <person name="Roden E."/>
            <person name="Emerson D."/>
        </authorList>
    </citation>
    <scope>NUCLEOTIDE SEQUENCE [LARGE SCALE GENOMIC DNA]</scope>
    <source>
        <strain evidence="3 4">2AN</strain>
    </source>
</reference>
<keyword evidence="4" id="KW-1185">Reference proteome</keyword>
<feature type="compositionally biased region" description="Low complexity" evidence="1">
    <location>
        <begin position="381"/>
        <end position="408"/>
    </location>
</feature>
<comment type="caution">
    <text evidence="3">The sequence shown here is derived from an EMBL/GenBank/DDBJ whole genome shotgun (WGS) entry which is preliminary data.</text>
</comment>
<evidence type="ECO:0000256" key="2">
    <source>
        <dbReference type="SAM" id="Phobius"/>
    </source>
</evidence>
<accession>C5T1D8</accession>
<dbReference type="Proteomes" id="UP000003856">
    <property type="component" value="Unassembled WGS sequence"/>
</dbReference>
<dbReference type="InterPro" id="IPR043129">
    <property type="entry name" value="ATPase_NBD"/>
</dbReference>
<name>C5T1D8_ACIDE</name>
<dbReference type="InterPro" id="IPR007813">
    <property type="entry name" value="PilN"/>
</dbReference>
<feature type="region of interest" description="Disordered" evidence="1">
    <location>
        <begin position="370"/>
        <end position="426"/>
    </location>
</feature>
<keyword evidence="2" id="KW-0812">Transmembrane</keyword>
<sequence length="426" mass="44864">MQSISSDARFLGVDLKALWQETCHSWRRIHEWPGLSWLTPAVPVILYQADGAQSFWLGDALQPIDLDKAKTSFVAVELPDDHVLRRTLTFPQIDSADIAAAVALEARTSSPFLAQDLVWGHCTRPVEGGGTRSVEVAMASRKQIQAYLATQVGKLPGNTPPEVWVLADKTCPIVLGGYGEVHRASQAARQRRWGYALLLLACMLSLGIAVTPTAQLRLRAIEAVVAYDGIAQRTAPLAQQREALMQSVEKLGSLSEMLAGRIEPLRVLDKLTKVLPDDTALQSFRLQGVKVTIAGDTANASALLQLLGEQPGLRDVRAPTAAMRMPGASKESFAIEFVLDPQQFGVVGAAVPLATPPVSQVPAPAAVAVPASASAPPPNPSAGRSPTPGAAPGAPVATFGGRATFGGTMPKAPAVPASAVTQGSKP</sequence>
<keyword evidence="2" id="KW-1133">Transmembrane helix</keyword>
<evidence type="ECO:0000313" key="3">
    <source>
        <dbReference type="EMBL" id="EER61696.1"/>
    </source>
</evidence>
<dbReference type="AlphaFoldDB" id="C5T1D8"/>
<dbReference type="Pfam" id="PF05137">
    <property type="entry name" value="PilN"/>
    <property type="match status" value="1"/>
</dbReference>
<keyword evidence="2" id="KW-0472">Membrane</keyword>
<dbReference type="SUPFAM" id="SSF53067">
    <property type="entry name" value="Actin-like ATPase domain"/>
    <property type="match status" value="1"/>
</dbReference>
<organism evidence="3 4">
    <name type="scientific">Acidovorax delafieldii 2AN</name>
    <dbReference type="NCBI Taxonomy" id="573060"/>
    <lineage>
        <taxon>Bacteria</taxon>
        <taxon>Pseudomonadati</taxon>
        <taxon>Pseudomonadota</taxon>
        <taxon>Betaproteobacteria</taxon>
        <taxon>Burkholderiales</taxon>
        <taxon>Comamonadaceae</taxon>
        <taxon>Acidovorax</taxon>
    </lineage>
</organism>
<dbReference type="PATRIC" id="fig|573060.9.peg.4465"/>
<dbReference type="EMBL" id="ACQT01000011">
    <property type="protein sequence ID" value="EER61696.1"/>
    <property type="molecule type" value="Genomic_DNA"/>
</dbReference>
<feature type="transmembrane region" description="Helical" evidence="2">
    <location>
        <begin position="193"/>
        <end position="211"/>
    </location>
</feature>
<dbReference type="OrthoDB" id="8906642at2"/>
<protein>
    <submittedName>
        <fullName evidence="3">Fimbrial assembly family protein</fullName>
    </submittedName>
</protein>
<proteinExistence type="predicted"/>